<dbReference type="InterPro" id="IPR049812">
    <property type="entry name" value="DpdG-like"/>
</dbReference>
<name>A0ABV5MLG5_9ACTN</name>
<sequence length="299" mass="32568">MALLNEPASFPTAMWVVARYLATSPGRRQARDTAQAVLRPASLLPAGKAEGDKTFDNAVRTLQDLGVVAVDGDDLVLCDDNRLQSGDDYAGFTDLIRIGVLESHRNDGIAEPGDSGPRDLVRALACFLTLDAYSAYDEDVLEDLLRRTLPPHIGDPNFNDVRRNRFGYWSRALGFAAGPLLQTPSKLTLQPDCTTAVQRTARTLWPNGARLAARDAIASLTEALPVLPGGRYSAALQLKKTTPDVSSTLSFALFCGEQQGWLRFDSRSDADDEVLLVDPDRATSTYRITHLVILEPLNG</sequence>
<keyword evidence="2" id="KW-1185">Reference proteome</keyword>
<dbReference type="RefSeq" id="WP_223100621.1">
    <property type="nucleotide sequence ID" value="NZ_CP061913.1"/>
</dbReference>
<reference evidence="1 2" key="1">
    <citation type="submission" date="2024-09" db="EMBL/GenBank/DDBJ databases">
        <authorList>
            <person name="Sun Q."/>
            <person name="Mori K."/>
        </authorList>
    </citation>
    <scope>NUCLEOTIDE SEQUENCE [LARGE SCALE GENOMIC DNA]</scope>
    <source>
        <strain evidence="1 2">JCM 3307</strain>
    </source>
</reference>
<proteinExistence type="predicted"/>
<evidence type="ECO:0000313" key="1">
    <source>
        <dbReference type="EMBL" id="MFB9449708.1"/>
    </source>
</evidence>
<accession>A0ABV5MLG5</accession>
<protein>
    <submittedName>
        <fullName evidence="1">Protein DpdG</fullName>
    </submittedName>
</protein>
<gene>
    <name evidence="1" type="primary">dpdG</name>
    <name evidence="1" type="ORF">ACFFTR_42080</name>
</gene>
<dbReference type="NCBIfam" id="NF041064">
    <property type="entry name" value="DpdG"/>
    <property type="match status" value="1"/>
</dbReference>
<comment type="caution">
    <text evidence="1">The sequence shown here is derived from an EMBL/GenBank/DDBJ whole genome shotgun (WGS) entry which is preliminary data.</text>
</comment>
<organism evidence="1 2">
    <name type="scientific">Dactylosporangium vinaceum</name>
    <dbReference type="NCBI Taxonomy" id="53362"/>
    <lineage>
        <taxon>Bacteria</taxon>
        <taxon>Bacillati</taxon>
        <taxon>Actinomycetota</taxon>
        <taxon>Actinomycetes</taxon>
        <taxon>Micromonosporales</taxon>
        <taxon>Micromonosporaceae</taxon>
        <taxon>Dactylosporangium</taxon>
    </lineage>
</organism>
<dbReference type="Proteomes" id="UP001589608">
    <property type="component" value="Unassembled WGS sequence"/>
</dbReference>
<dbReference type="EMBL" id="JBHMCA010000069">
    <property type="protein sequence ID" value="MFB9449708.1"/>
    <property type="molecule type" value="Genomic_DNA"/>
</dbReference>
<evidence type="ECO:0000313" key="2">
    <source>
        <dbReference type="Proteomes" id="UP001589608"/>
    </source>
</evidence>